<proteinExistence type="predicted"/>
<comment type="caution">
    <text evidence="2">The sequence shown here is derived from an EMBL/GenBank/DDBJ whole genome shotgun (WGS) entry which is preliminary data.</text>
</comment>
<protein>
    <recommendedName>
        <fullName evidence="1">DUF5714 domain-containing protein</fullName>
    </recommendedName>
</protein>
<name>A0AAE4MEE0_9EURY</name>
<accession>A0AAE4MEE0</accession>
<evidence type="ECO:0000313" key="3">
    <source>
        <dbReference type="Proteomes" id="UP001273136"/>
    </source>
</evidence>
<dbReference type="InterPro" id="IPR043768">
    <property type="entry name" value="DUF5714"/>
</dbReference>
<sequence>MDGGKNPDTCVLCGAPLKVIHPAEVMYCAICGKKYTDVVVCKDGHYICEHCRKNPGKEMIRYICMRTESKDPIEIATEIMSTPVIAFRQQEHHSIVAASLLTAYKNSGGGVGDFKALLNEAMKRGAHIPYLIQMETGTSGGALSAGIFHSVVTGLNTHSKESWTRGGKLVAECLMGISEIEGPCCCKRCTFTAINVTAKKCEEYFNVSMEIPENIVCTFSKNNGECIKERCPYFPA</sequence>
<evidence type="ECO:0000313" key="2">
    <source>
        <dbReference type="EMBL" id="MDV0442515.1"/>
    </source>
</evidence>
<organism evidence="2 3">
    <name type="scientific">Methanorbis furvi</name>
    <dbReference type="NCBI Taxonomy" id="3028299"/>
    <lineage>
        <taxon>Archaea</taxon>
        <taxon>Methanobacteriati</taxon>
        <taxon>Methanobacteriota</taxon>
        <taxon>Stenosarchaea group</taxon>
        <taxon>Methanomicrobia</taxon>
        <taxon>Methanomicrobiales</taxon>
        <taxon>Methanocorpusculaceae</taxon>
        <taxon>Methanorbis</taxon>
    </lineage>
</organism>
<gene>
    <name evidence="2" type="ORF">McpAg1_17610</name>
</gene>
<dbReference type="EMBL" id="JAWDKA010000010">
    <property type="protein sequence ID" value="MDV0442515.1"/>
    <property type="molecule type" value="Genomic_DNA"/>
</dbReference>
<keyword evidence="3" id="KW-1185">Reference proteome</keyword>
<reference evidence="2" key="1">
    <citation type="submission" date="2023-06" db="EMBL/GenBank/DDBJ databases">
        <title>Genome sequence of Methancorpusculaceae sp. Ag1.</title>
        <authorList>
            <person name="Protasov E."/>
            <person name="Platt K."/>
            <person name="Poehlein A."/>
            <person name="Daniel R."/>
            <person name="Brune A."/>
        </authorList>
    </citation>
    <scope>NUCLEOTIDE SEQUENCE</scope>
    <source>
        <strain evidence="2">Ag1</strain>
    </source>
</reference>
<evidence type="ECO:0000259" key="1">
    <source>
        <dbReference type="Pfam" id="PF18978"/>
    </source>
</evidence>
<dbReference type="Proteomes" id="UP001273136">
    <property type="component" value="Unassembled WGS sequence"/>
</dbReference>
<dbReference type="Pfam" id="PF18978">
    <property type="entry name" value="DUF5714"/>
    <property type="match status" value="1"/>
</dbReference>
<dbReference type="AlphaFoldDB" id="A0AAE4MEE0"/>
<feature type="domain" description="DUF5714" evidence="1">
    <location>
        <begin position="60"/>
        <end position="234"/>
    </location>
</feature>